<keyword evidence="3" id="KW-1185">Reference proteome</keyword>
<feature type="chain" id="PRO_5004450250" evidence="1">
    <location>
        <begin position="23"/>
        <end position="404"/>
    </location>
</feature>
<dbReference type="RefSeq" id="XP_007782171.1">
    <property type="nucleotide sequence ID" value="XM_007783981.1"/>
</dbReference>
<dbReference type="AlphaFoldDB" id="R7YYI8"/>
<dbReference type="GeneID" id="19903567"/>
<gene>
    <name evidence="2" type="ORF">W97_06256</name>
</gene>
<dbReference type="EMBL" id="JH767583">
    <property type="protein sequence ID" value="EON66854.1"/>
    <property type="molecule type" value="Genomic_DNA"/>
</dbReference>
<reference evidence="3" key="1">
    <citation type="submission" date="2012-06" db="EMBL/GenBank/DDBJ databases">
        <title>The genome sequence of Coniosporium apollinis CBS 100218.</title>
        <authorList>
            <consortium name="The Broad Institute Genome Sequencing Platform"/>
            <person name="Cuomo C."/>
            <person name="Gorbushina A."/>
            <person name="Noack S."/>
            <person name="Walker B."/>
            <person name="Young S.K."/>
            <person name="Zeng Q."/>
            <person name="Gargeya S."/>
            <person name="Fitzgerald M."/>
            <person name="Haas B."/>
            <person name="Abouelleil A."/>
            <person name="Alvarado L."/>
            <person name="Arachchi H.M."/>
            <person name="Berlin A.M."/>
            <person name="Chapman S.B."/>
            <person name="Goldberg J."/>
            <person name="Griggs A."/>
            <person name="Gujja S."/>
            <person name="Hansen M."/>
            <person name="Howarth C."/>
            <person name="Imamovic A."/>
            <person name="Larimer J."/>
            <person name="McCowan C."/>
            <person name="Montmayeur A."/>
            <person name="Murphy C."/>
            <person name="Neiman D."/>
            <person name="Pearson M."/>
            <person name="Priest M."/>
            <person name="Roberts A."/>
            <person name="Saif S."/>
            <person name="Shea T."/>
            <person name="Sisk P."/>
            <person name="Sykes S."/>
            <person name="Wortman J."/>
            <person name="Nusbaum C."/>
            <person name="Birren B."/>
        </authorList>
    </citation>
    <scope>NUCLEOTIDE SEQUENCE [LARGE SCALE GENOMIC DNA]</scope>
    <source>
        <strain evidence="3">CBS 100218</strain>
    </source>
</reference>
<dbReference type="STRING" id="1168221.R7YYI8"/>
<name>R7YYI8_CONA1</name>
<keyword evidence="1" id="KW-0732">Signal</keyword>
<evidence type="ECO:0000313" key="3">
    <source>
        <dbReference type="Proteomes" id="UP000016924"/>
    </source>
</evidence>
<dbReference type="OrthoDB" id="3937708at2759"/>
<organism evidence="2 3">
    <name type="scientific">Coniosporium apollinis (strain CBS 100218)</name>
    <name type="common">Rock-inhabiting black yeast</name>
    <dbReference type="NCBI Taxonomy" id="1168221"/>
    <lineage>
        <taxon>Eukaryota</taxon>
        <taxon>Fungi</taxon>
        <taxon>Dikarya</taxon>
        <taxon>Ascomycota</taxon>
        <taxon>Pezizomycotina</taxon>
        <taxon>Dothideomycetes</taxon>
        <taxon>Dothideomycetes incertae sedis</taxon>
        <taxon>Coniosporium</taxon>
    </lineage>
</organism>
<accession>R7YYI8</accession>
<evidence type="ECO:0000256" key="1">
    <source>
        <dbReference type="SAM" id="SignalP"/>
    </source>
</evidence>
<protein>
    <submittedName>
        <fullName evidence="2">Uncharacterized protein</fullName>
    </submittedName>
</protein>
<sequence>MSSSSVIGKLGLMVLLAQRALSQTDNPCVSYGMDFQNGGSYCQNASSTDPFTFVSQFDGCQVDTAVNLLVDPSGNQYQCSYTNLTPDDTDQLATCPLNKNQLTSGEWSVVVLSNNGASGEPIAYQRDFYLSVGVIPTHTVTPTVTGTAVVTPIYNYTSTTTEILTTVLVPVTITKPSATLKPTITTTPSRVTTTKTSTLLTIRKTVYTLAVVERIRTATASCRRPTKPAQPDPTCTIVPTINGITAAAMSATATPGSAKFRRADKAIARENLAINLEKRRAYLAAARVLNKRAPDTCIVTSTEENTALWGTTTVTSYAPTSTVTIITDAVITQTVTPPPVTLYSGRTTASIVTITAPTPTRTRTRYTIATTTTVRTLTTTVVITSTTTPPALITLCRRIGGIIV</sequence>
<feature type="signal peptide" evidence="1">
    <location>
        <begin position="1"/>
        <end position="22"/>
    </location>
</feature>
<dbReference type="eggNOG" id="ENOG502SJFI">
    <property type="taxonomic scope" value="Eukaryota"/>
</dbReference>
<evidence type="ECO:0000313" key="2">
    <source>
        <dbReference type="EMBL" id="EON66854.1"/>
    </source>
</evidence>
<dbReference type="HOGENOM" id="CLU_056960_1_0_1"/>
<proteinExistence type="predicted"/>
<dbReference type="Proteomes" id="UP000016924">
    <property type="component" value="Unassembled WGS sequence"/>
</dbReference>